<feature type="transmembrane region" description="Helical" evidence="1">
    <location>
        <begin position="168"/>
        <end position="186"/>
    </location>
</feature>
<name>A0AAJ5F037_9DEIO</name>
<feature type="transmembrane region" description="Helical" evidence="1">
    <location>
        <begin position="94"/>
        <end position="112"/>
    </location>
</feature>
<dbReference type="Proteomes" id="UP000308000">
    <property type="component" value="Unassembled WGS sequence"/>
</dbReference>
<keyword evidence="1" id="KW-0812">Transmembrane</keyword>
<accession>A0AAJ5F037</accession>
<dbReference type="AlphaFoldDB" id="A0AAJ5F037"/>
<evidence type="ECO:0000256" key="1">
    <source>
        <dbReference type="SAM" id="Phobius"/>
    </source>
</evidence>
<reference evidence="3 4" key="1">
    <citation type="submission" date="2019-04" db="EMBL/GenBank/DDBJ databases">
        <title>Deinococcus metalilatus MA1002 mutant No.5.</title>
        <authorList>
            <person name="Park W."/>
            <person name="Park C."/>
        </authorList>
    </citation>
    <scope>NUCLEOTIDE SEQUENCE [LARGE SCALE GENOMIC DNA]</scope>
    <source>
        <strain evidence="3 4">MA1002-m5</strain>
    </source>
</reference>
<dbReference type="Proteomes" id="UP000536909">
    <property type="component" value="Unassembled WGS sequence"/>
</dbReference>
<keyword evidence="1" id="KW-0472">Membrane</keyword>
<sequence>MFDLKELLGQLVADEFKGIGTLTAKSISNLAANKLKSQEQKTDYKLNWSLEIERLPSVTEKLSYAVGNLWSVRSLNCLYSGERYTDSDDFKRRVTWINVVVGLPVTLLYLIYKDEPHLTPLQGSLIITGFYLVASMMGATSLTQLRFFIASLKSEKIDLSFKERLQHLHPIISHTIFSALPIYLIFNCFKTMQILWITVGLCALAVYCYVAIKGYELEKDEVSDLIGVKL</sequence>
<dbReference type="RefSeq" id="WP_129120529.1">
    <property type="nucleotide sequence ID" value="NZ_BSUI01000030.1"/>
</dbReference>
<gene>
    <name evidence="3" type="ORF">FCS05_19860</name>
    <name evidence="2" type="ORF">HNQ10_004295</name>
</gene>
<dbReference type="EMBL" id="VBRC01000026">
    <property type="protein sequence ID" value="TLK20828.1"/>
    <property type="molecule type" value="Genomic_DNA"/>
</dbReference>
<organism evidence="3 4">
    <name type="scientific">Deinococcus metallilatus</name>
    <dbReference type="NCBI Taxonomy" id="1211322"/>
    <lineage>
        <taxon>Bacteria</taxon>
        <taxon>Thermotogati</taxon>
        <taxon>Deinococcota</taxon>
        <taxon>Deinococci</taxon>
        <taxon>Deinococcales</taxon>
        <taxon>Deinococcaceae</taxon>
        <taxon>Deinococcus</taxon>
    </lineage>
</organism>
<evidence type="ECO:0000313" key="5">
    <source>
        <dbReference type="Proteomes" id="UP000536909"/>
    </source>
</evidence>
<keyword evidence="5" id="KW-1185">Reference proteome</keyword>
<proteinExistence type="predicted"/>
<reference evidence="2 5" key="2">
    <citation type="submission" date="2020-08" db="EMBL/GenBank/DDBJ databases">
        <title>Genomic Encyclopedia of Type Strains, Phase IV (KMG-IV): sequencing the most valuable type-strain genomes for metagenomic binning, comparative biology and taxonomic classification.</title>
        <authorList>
            <person name="Goeker M."/>
        </authorList>
    </citation>
    <scope>NUCLEOTIDE SEQUENCE [LARGE SCALE GENOMIC DNA]</scope>
    <source>
        <strain evidence="2 5">DSM 105434</strain>
    </source>
</reference>
<dbReference type="EMBL" id="JACHFV010000025">
    <property type="protein sequence ID" value="MBB5297422.1"/>
    <property type="molecule type" value="Genomic_DNA"/>
</dbReference>
<feature type="transmembrane region" description="Helical" evidence="1">
    <location>
        <begin position="124"/>
        <end position="147"/>
    </location>
</feature>
<comment type="caution">
    <text evidence="3">The sequence shown here is derived from an EMBL/GenBank/DDBJ whole genome shotgun (WGS) entry which is preliminary data.</text>
</comment>
<feature type="transmembrane region" description="Helical" evidence="1">
    <location>
        <begin position="192"/>
        <end position="212"/>
    </location>
</feature>
<protein>
    <submittedName>
        <fullName evidence="3">Uncharacterized protein</fullName>
    </submittedName>
</protein>
<evidence type="ECO:0000313" key="2">
    <source>
        <dbReference type="EMBL" id="MBB5297422.1"/>
    </source>
</evidence>
<evidence type="ECO:0000313" key="3">
    <source>
        <dbReference type="EMBL" id="TLK20828.1"/>
    </source>
</evidence>
<keyword evidence="1" id="KW-1133">Transmembrane helix</keyword>
<evidence type="ECO:0000313" key="4">
    <source>
        <dbReference type="Proteomes" id="UP000308000"/>
    </source>
</evidence>